<dbReference type="NCBIfam" id="TIGR02470">
    <property type="entry name" value="sucr_synth"/>
    <property type="match status" value="1"/>
</dbReference>
<feature type="domain" description="Sucrose synthase EPBD" evidence="13">
    <location>
        <begin position="265"/>
        <end position="352"/>
    </location>
</feature>
<dbReference type="InParanoid" id="A0A2R6P7U1"/>
<feature type="transmembrane region" description="Helical" evidence="9">
    <location>
        <begin position="936"/>
        <end position="955"/>
    </location>
</feature>
<evidence type="ECO:0000313" key="14">
    <source>
        <dbReference type="EMBL" id="PSR86688.1"/>
    </source>
</evidence>
<gene>
    <name evidence="14" type="ORF">CEY00_Acc32312</name>
</gene>
<dbReference type="FunFam" id="3.40.50.2000:FF:000006">
    <property type="entry name" value="Sucrose synthase"/>
    <property type="match status" value="1"/>
</dbReference>
<dbReference type="FunFam" id="1.20.120.1230:FF:000001">
    <property type="entry name" value="Sucrose synthase"/>
    <property type="match status" value="1"/>
</dbReference>
<reference evidence="14 15" key="1">
    <citation type="submission" date="2017-07" db="EMBL/GenBank/DDBJ databases">
        <title>An improved, manually edited Actinidia chinensis var. chinensis (kiwifruit) genome highlights the challenges associated with draft genomes and gene prediction in plants.</title>
        <authorList>
            <person name="Pilkington S."/>
            <person name="Crowhurst R."/>
            <person name="Hilario E."/>
            <person name="Nardozza S."/>
            <person name="Fraser L."/>
            <person name="Peng Y."/>
            <person name="Gunaseelan K."/>
            <person name="Simpson R."/>
            <person name="Tahir J."/>
            <person name="Deroles S."/>
            <person name="Templeton K."/>
            <person name="Luo Z."/>
            <person name="Davy M."/>
            <person name="Cheng C."/>
            <person name="Mcneilage M."/>
            <person name="Scaglione D."/>
            <person name="Liu Y."/>
            <person name="Zhang Q."/>
            <person name="Datson P."/>
            <person name="De Silva N."/>
            <person name="Gardiner S."/>
            <person name="Bassett H."/>
            <person name="Chagne D."/>
            <person name="Mccallum J."/>
            <person name="Dzierzon H."/>
            <person name="Deng C."/>
            <person name="Wang Y.-Y."/>
            <person name="Barron N."/>
            <person name="Manako K."/>
            <person name="Bowen J."/>
            <person name="Foster T."/>
            <person name="Erridge Z."/>
            <person name="Tiffin H."/>
            <person name="Waite C."/>
            <person name="Davies K."/>
            <person name="Grierson E."/>
            <person name="Laing W."/>
            <person name="Kirk R."/>
            <person name="Chen X."/>
            <person name="Wood M."/>
            <person name="Montefiori M."/>
            <person name="Brummell D."/>
            <person name="Schwinn K."/>
            <person name="Catanach A."/>
            <person name="Fullerton C."/>
            <person name="Li D."/>
            <person name="Meiyalaghan S."/>
            <person name="Nieuwenhuizen N."/>
            <person name="Read N."/>
            <person name="Prakash R."/>
            <person name="Hunter D."/>
            <person name="Zhang H."/>
            <person name="Mckenzie M."/>
            <person name="Knabel M."/>
            <person name="Harris A."/>
            <person name="Allan A."/>
            <person name="Chen A."/>
            <person name="Janssen B."/>
            <person name="Plunkett B."/>
            <person name="Dwamena C."/>
            <person name="Voogd C."/>
            <person name="Leif D."/>
            <person name="Lafferty D."/>
            <person name="Souleyre E."/>
            <person name="Varkonyi-Gasic E."/>
            <person name="Gambi F."/>
            <person name="Hanley J."/>
            <person name="Yao J.-L."/>
            <person name="Cheung J."/>
            <person name="David K."/>
            <person name="Warren B."/>
            <person name="Marsh K."/>
            <person name="Snowden K."/>
            <person name="Lin-Wang K."/>
            <person name="Brian L."/>
            <person name="Martinez-Sanchez M."/>
            <person name="Wang M."/>
            <person name="Ileperuma N."/>
            <person name="Macnee N."/>
            <person name="Campin R."/>
            <person name="Mcatee P."/>
            <person name="Drummond R."/>
            <person name="Espley R."/>
            <person name="Ireland H."/>
            <person name="Wu R."/>
            <person name="Atkinson R."/>
            <person name="Karunairetnam S."/>
            <person name="Bulley S."/>
            <person name="Chunkath S."/>
            <person name="Hanley Z."/>
            <person name="Storey R."/>
            <person name="Thrimawithana A."/>
            <person name="Thomson S."/>
            <person name="David C."/>
            <person name="Testolin R."/>
        </authorList>
    </citation>
    <scope>NUCLEOTIDE SEQUENCE [LARGE SCALE GENOMIC DNA]</scope>
    <source>
        <strain evidence="15">cv. Red5</strain>
        <tissue evidence="14">Young leaf</tissue>
    </source>
</reference>
<dbReference type="Pfam" id="PF24862">
    <property type="entry name" value="SUS_EPBD"/>
    <property type="match status" value="1"/>
</dbReference>
<dbReference type="EC" id="2.4.1.13" evidence="3 7"/>
<organism evidence="14 15">
    <name type="scientific">Actinidia chinensis var. chinensis</name>
    <name type="common">Chinese soft-hair kiwi</name>
    <dbReference type="NCBI Taxonomy" id="1590841"/>
    <lineage>
        <taxon>Eukaryota</taxon>
        <taxon>Viridiplantae</taxon>
        <taxon>Streptophyta</taxon>
        <taxon>Embryophyta</taxon>
        <taxon>Tracheophyta</taxon>
        <taxon>Spermatophyta</taxon>
        <taxon>Magnoliopsida</taxon>
        <taxon>eudicotyledons</taxon>
        <taxon>Gunneridae</taxon>
        <taxon>Pentapetalae</taxon>
        <taxon>asterids</taxon>
        <taxon>Ericales</taxon>
        <taxon>Actinidiaceae</taxon>
        <taxon>Actinidia</taxon>
    </lineage>
</organism>
<evidence type="ECO:0000256" key="8">
    <source>
        <dbReference type="SAM" id="MobiDB-lite"/>
    </source>
</evidence>
<dbReference type="PANTHER" id="PTHR45839">
    <property type="match status" value="1"/>
</dbReference>
<dbReference type="OrthoDB" id="937291at2759"/>
<comment type="catalytic activity">
    <reaction evidence="6 7">
        <text>an NDP-alpha-D-glucose + D-fructose = a ribonucleoside 5'-diphosphate + sucrose + H(+)</text>
        <dbReference type="Rhea" id="RHEA:16241"/>
        <dbReference type="ChEBI" id="CHEBI:15378"/>
        <dbReference type="ChEBI" id="CHEBI:17992"/>
        <dbReference type="ChEBI" id="CHEBI:37721"/>
        <dbReference type="ChEBI" id="CHEBI:57930"/>
        <dbReference type="ChEBI" id="CHEBI:76533"/>
        <dbReference type="EC" id="2.4.1.13"/>
    </reaction>
</comment>
<keyword evidence="15" id="KW-1185">Reference proteome</keyword>
<evidence type="ECO:0000259" key="11">
    <source>
        <dbReference type="Pfam" id="PF00862"/>
    </source>
</evidence>
<evidence type="ECO:0000256" key="5">
    <source>
        <dbReference type="ARBA" id="ARBA00022679"/>
    </source>
</evidence>
<dbReference type="InterPro" id="IPR001296">
    <property type="entry name" value="Glyco_trans_1"/>
</dbReference>
<evidence type="ECO:0000256" key="7">
    <source>
        <dbReference type="RuleBase" id="RU280817"/>
    </source>
</evidence>
<dbReference type="AlphaFoldDB" id="A0A2R6P7U1"/>
<dbReference type="Pfam" id="PF00534">
    <property type="entry name" value="Glycos_transf_1"/>
    <property type="match status" value="1"/>
</dbReference>
<keyword evidence="4 7" id="KW-0328">Glycosyltransferase</keyword>
<evidence type="ECO:0000256" key="1">
    <source>
        <dbReference type="ARBA" id="ARBA00002595"/>
    </source>
</evidence>
<dbReference type="SUPFAM" id="SSF53756">
    <property type="entry name" value="UDP-Glycosyltransferase/glycogen phosphorylase"/>
    <property type="match status" value="1"/>
</dbReference>
<dbReference type="Gene3D" id="1.20.120.1230">
    <property type="match status" value="1"/>
</dbReference>
<dbReference type="PANTHER" id="PTHR45839:SF26">
    <property type="entry name" value="SUCROSE SYNTHASE"/>
    <property type="match status" value="1"/>
</dbReference>
<dbReference type="FunCoup" id="A0A2R6P7U1">
    <property type="interactions" value="381"/>
</dbReference>
<keyword evidence="9" id="KW-1133">Transmembrane helix</keyword>
<comment type="caution">
    <text evidence="14">The sequence shown here is derived from an EMBL/GenBank/DDBJ whole genome shotgun (WGS) entry which is preliminary data.</text>
</comment>
<dbReference type="OMA" id="DPNNGDQ"/>
<dbReference type="InterPro" id="IPR000368">
    <property type="entry name" value="Sucrose_synth_GT-B1"/>
</dbReference>
<evidence type="ECO:0000256" key="2">
    <source>
        <dbReference type="ARBA" id="ARBA00005894"/>
    </source>
</evidence>
<feature type="region of interest" description="Disordered" evidence="8">
    <location>
        <begin position="109"/>
        <end position="143"/>
    </location>
</feature>
<dbReference type="GO" id="GO:0016157">
    <property type="term" value="F:sucrose synthase activity"/>
    <property type="evidence" value="ECO:0007669"/>
    <property type="project" value="UniProtKB-UniRule"/>
</dbReference>
<comment type="function">
    <text evidence="1 7">Sucrose-cleaving enzyme that provides UDP-glucose and fructose for various metabolic pathways.</text>
</comment>
<dbReference type="STRING" id="1590841.A0A2R6P7U1"/>
<keyword evidence="5 7" id="KW-0808">Transferase</keyword>
<proteinExistence type="inferred from homology"/>
<dbReference type="InterPro" id="IPR012820">
    <property type="entry name" value="Sucrose_synthase_pln/cyn"/>
</dbReference>
<comment type="similarity">
    <text evidence="2 7">Belongs to the glycosyltransferase 1 family. Plant sucrose synthase subfamily.</text>
</comment>
<evidence type="ECO:0000256" key="6">
    <source>
        <dbReference type="ARBA" id="ARBA00049030"/>
    </source>
</evidence>
<dbReference type="Proteomes" id="UP000241394">
    <property type="component" value="Chromosome LG28"/>
</dbReference>
<feature type="domain" description="Sucrose synthase first GT-B" evidence="11">
    <location>
        <begin position="375"/>
        <end position="648"/>
    </location>
</feature>
<evidence type="ECO:0000256" key="3">
    <source>
        <dbReference type="ARBA" id="ARBA00012540"/>
    </source>
</evidence>
<dbReference type="InterPro" id="IPR056735">
    <property type="entry name" value="SUS_N"/>
</dbReference>
<evidence type="ECO:0000256" key="9">
    <source>
        <dbReference type="SAM" id="Phobius"/>
    </source>
</evidence>
<keyword evidence="9" id="KW-0812">Transmembrane</keyword>
<evidence type="ECO:0000259" key="12">
    <source>
        <dbReference type="Pfam" id="PF24861"/>
    </source>
</evidence>
<sequence length="958" mass="108888">MDSYLMAEPYLLSMHTRGYHKELRNVNGLEAEHLITVAKGTGRIQINSSFWFERKEQKVHPSQGHINKQYFSSTLPFNPYEGKHISRICGFPFHAKKIAIPSAEAQQIAPTVAKPQESSQTESPKPSEQKPIETTQTQPMPRHGKWVRTADAACLTGRCLHFLPSLFVVLPVSLSFYRYLRCYEEAAVVPPNVALAVRRSPGFWEFFKVNADDLAVDAISDKDYLKLKETIYDENWASDENALELDFGAFDFSSRRLTLSSSIGNGVDFISKFMASKTSGDLEHSKPLLEYLLALNHLGENLMINETLNTFPKLQEALIVADVYLSALPKDTPFQNFEKKFKDWGFEKGWGDNAERVRETMTILSEIFQAPDPTKMESFFRRLPNLFKIVIFSVHGYFGQADVLGLPDTGGQVVYILDQVKALEEELLLRIKQQGLSVKPQILVVTRLIPDAQGTKCSQEIEPVHNTAHSHILRVPFMTDKGVLQQWDATAKVLGHLECKPDLILGNYTDGNLVASLMANKLGVTLGTIAHALEKTKYEDSDIKWKELDPKYHFSCQFTADIIAMNSADFIITSTYQEIAGSKNRPGQYESHMAFTMPGLSRVVSGINVFDPKFNIAAPGAEQEVYFPFTEKNKRFTSFHPGIEELLYSKDDTSEHIGFLEDRKKPIIFSMARLDTVKNISGLTEWYGKNKRLRNLANLVVVAGFFDPSKSKDREEIAEINKMHALIQKYQLKGQIRWIAAQTDRYRNGELYRCIADTKGAFVQPALYEAFGLTVIEAMNCGLPTFATNQGGPAEIIVDGVSGFHVDPNNGDESSNKIADFFEKCKADADYWNRTSQAGLKRIYECYTWKIYANKVLNMGSLYGFWKQLNNEQKKAKQRYLQMFYNLQFRNLFIFHRGFKHASIRMIIVCRENGLEQQMQLASPEDAYTSCPHSSWFFLFLSLSIVIYAAMKYYGFFK</sequence>
<reference evidence="15" key="2">
    <citation type="journal article" date="2018" name="BMC Genomics">
        <title>A manually annotated Actinidia chinensis var. chinensis (kiwifruit) genome highlights the challenges associated with draft genomes and gene prediction in plants.</title>
        <authorList>
            <person name="Pilkington S.M."/>
            <person name="Crowhurst R."/>
            <person name="Hilario E."/>
            <person name="Nardozza S."/>
            <person name="Fraser L."/>
            <person name="Peng Y."/>
            <person name="Gunaseelan K."/>
            <person name="Simpson R."/>
            <person name="Tahir J."/>
            <person name="Deroles S.C."/>
            <person name="Templeton K."/>
            <person name="Luo Z."/>
            <person name="Davy M."/>
            <person name="Cheng C."/>
            <person name="McNeilage M."/>
            <person name="Scaglione D."/>
            <person name="Liu Y."/>
            <person name="Zhang Q."/>
            <person name="Datson P."/>
            <person name="De Silva N."/>
            <person name="Gardiner S.E."/>
            <person name="Bassett H."/>
            <person name="Chagne D."/>
            <person name="McCallum J."/>
            <person name="Dzierzon H."/>
            <person name="Deng C."/>
            <person name="Wang Y.Y."/>
            <person name="Barron L."/>
            <person name="Manako K."/>
            <person name="Bowen J."/>
            <person name="Foster T.M."/>
            <person name="Erridge Z.A."/>
            <person name="Tiffin H."/>
            <person name="Waite C.N."/>
            <person name="Davies K.M."/>
            <person name="Grierson E.P."/>
            <person name="Laing W.A."/>
            <person name="Kirk R."/>
            <person name="Chen X."/>
            <person name="Wood M."/>
            <person name="Montefiori M."/>
            <person name="Brummell D.A."/>
            <person name="Schwinn K.E."/>
            <person name="Catanach A."/>
            <person name="Fullerton C."/>
            <person name="Li D."/>
            <person name="Meiyalaghan S."/>
            <person name="Nieuwenhuizen N."/>
            <person name="Read N."/>
            <person name="Prakash R."/>
            <person name="Hunter D."/>
            <person name="Zhang H."/>
            <person name="McKenzie M."/>
            <person name="Knabel M."/>
            <person name="Harris A."/>
            <person name="Allan A.C."/>
            <person name="Gleave A."/>
            <person name="Chen A."/>
            <person name="Janssen B.J."/>
            <person name="Plunkett B."/>
            <person name="Ampomah-Dwamena C."/>
            <person name="Voogd C."/>
            <person name="Leif D."/>
            <person name="Lafferty D."/>
            <person name="Souleyre E.J.F."/>
            <person name="Varkonyi-Gasic E."/>
            <person name="Gambi F."/>
            <person name="Hanley J."/>
            <person name="Yao J.L."/>
            <person name="Cheung J."/>
            <person name="David K.M."/>
            <person name="Warren B."/>
            <person name="Marsh K."/>
            <person name="Snowden K.C."/>
            <person name="Lin-Wang K."/>
            <person name="Brian L."/>
            <person name="Martinez-Sanchez M."/>
            <person name="Wang M."/>
            <person name="Ileperuma N."/>
            <person name="Macnee N."/>
            <person name="Campin R."/>
            <person name="McAtee P."/>
            <person name="Drummond R.S.M."/>
            <person name="Espley R.V."/>
            <person name="Ireland H.S."/>
            <person name="Wu R."/>
            <person name="Atkinson R.G."/>
            <person name="Karunairetnam S."/>
            <person name="Bulley S."/>
            <person name="Chunkath S."/>
            <person name="Hanley Z."/>
            <person name="Storey R."/>
            <person name="Thrimawithana A.H."/>
            <person name="Thomson S."/>
            <person name="David C."/>
            <person name="Testolin R."/>
            <person name="Huang H."/>
            <person name="Hellens R.P."/>
            <person name="Schaffer R.J."/>
        </authorList>
    </citation>
    <scope>NUCLEOTIDE SEQUENCE [LARGE SCALE GENOMIC DNA]</scope>
    <source>
        <strain evidence="15">cv. Red5</strain>
    </source>
</reference>
<name>A0A2R6P7U1_ACTCC</name>
<protein>
    <recommendedName>
        <fullName evidence="3 7">Sucrose synthase</fullName>
        <ecNumber evidence="3 7">2.4.1.13</ecNumber>
    </recommendedName>
</protein>
<dbReference type="Gramene" id="PSR86688">
    <property type="protein sequence ID" value="PSR86688"/>
    <property type="gene ID" value="CEY00_Acc32312"/>
</dbReference>
<keyword evidence="9" id="KW-0472">Membrane</keyword>
<evidence type="ECO:0000313" key="15">
    <source>
        <dbReference type="Proteomes" id="UP000241394"/>
    </source>
</evidence>
<dbReference type="InterPro" id="IPR056736">
    <property type="entry name" value="SUS_EPBD"/>
</dbReference>
<dbReference type="GO" id="GO:0005985">
    <property type="term" value="P:sucrose metabolic process"/>
    <property type="evidence" value="ECO:0007669"/>
    <property type="project" value="InterPro"/>
</dbReference>
<dbReference type="Gene3D" id="3.10.450.330">
    <property type="match status" value="1"/>
</dbReference>
<feature type="domain" description="Glycosyl transferase family 1" evidence="10">
    <location>
        <begin position="660"/>
        <end position="828"/>
    </location>
</feature>
<dbReference type="Pfam" id="PF00862">
    <property type="entry name" value="GT-B_Sucrose_synth"/>
    <property type="match status" value="1"/>
</dbReference>
<dbReference type="Pfam" id="PF24861">
    <property type="entry name" value="SUS_N"/>
    <property type="match status" value="1"/>
</dbReference>
<dbReference type="EMBL" id="NKQK01000028">
    <property type="protein sequence ID" value="PSR86688.1"/>
    <property type="molecule type" value="Genomic_DNA"/>
</dbReference>
<accession>A0A2R6P7U1</accession>
<evidence type="ECO:0000259" key="10">
    <source>
        <dbReference type="Pfam" id="PF00534"/>
    </source>
</evidence>
<evidence type="ECO:0000256" key="4">
    <source>
        <dbReference type="ARBA" id="ARBA00022676"/>
    </source>
</evidence>
<evidence type="ECO:0000259" key="13">
    <source>
        <dbReference type="Pfam" id="PF24862"/>
    </source>
</evidence>
<feature type="domain" description="Sucrose synthase N-terminal" evidence="12">
    <location>
        <begin position="175"/>
        <end position="229"/>
    </location>
</feature>
<dbReference type="Gene3D" id="3.40.50.2000">
    <property type="entry name" value="Glycogen Phosphorylase B"/>
    <property type="match status" value="2"/>
</dbReference>